<dbReference type="AlphaFoldDB" id="A0A174RP50"/>
<organism evidence="1 2">
    <name type="scientific">Bacteroides thetaiotaomicron</name>
    <dbReference type="NCBI Taxonomy" id="818"/>
    <lineage>
        <taxon>Bacteria</taxon>
        <taxon>Pseudomonadati</taxon>
        <taxon>Bacteroidota</taxon>
        <taxon>Bacteroidia</taxon>
        <taxon>Bacteroidales</taxon>
        <taxon>Bacteroidaceae</taxon>
        <taxon>Bacteroides</taxon>
    </lineage>
</organism>
<gene>
    <name evidence="1" type="ORF">ERS852557_01901</name>
</gene>
<protein>
    <submittedName>
        <fullName evidence="1">Uncharacterized protein</fullName>
    </submittedName>
</protein>
<dbReference type="Proteomes" id="UP000095541">
    <property type="component" value="Unassembled WGS sequence"/>
</dbReference>
<accession>A0A174RP50</accession>
<evidence type="ECO:0000313" key="2">
    <source>
        <dbReference type="Proteomes" id="UP000095541"/>
    </source>
</evidence>
<reference evidence="1 2" key="1">
    <citation type="submission" date="2015-09" db="EMBL/GenBank/DDBJ databases">
        <authorList>
            <consortium name="Pathogen Informatics"/>
        </authorList>
    </citation>
    <scope>NUCLEOTIDE SEQUENCE [LARGE SCALE GENOMIC DNA]</scope>
    <source>
        <strain evidence="1 2">2789STDY5834945</strain>
    </source>
</reference>
<dbReference type="EMBL" id="CZBI01000002">
    <property type="protein sequence ID" value="CUP84925.1"/>
    <property type="molecule type" value="Genomic_DNA"/>
</dbReference>
<sequence>MPPISKEIMITKYGDIISRQERIYIFKTFISIDLLRKDQVFAKLYSDMEEKKLLNYIVCLNDPESYLLKLCGSLLTSKL</sequence>
<name>A0A174RP50_BACT4</name>
<proteinExistence type="predicted"/>
<evidence type="ECO:0000313" key="1">
    <source>
        <dbReference type="EMBL" id="CUP84925.1"/>
    </source>
</evidence>